<dbReference type="GO" id="GO:0030586">
    <property type="term" value="F:[methionine synthase] reductase (NADPH) activity"/>
    <property type="evidence" value="ECO:0007669"/>
    <property type="project" value="UniProtKB-EC"/>
</dbReference>
<keyword evidence="7" id="KW-0274">FAD</keyword>
<proteinExistence type="predicted"/>
<dbReference type="EC" id="1.16.1.8" evidence="11"/>
<dbReference type="GO" id="GO:0050667">
    <property type="term" value="P:homocysteine metabolic process"/>
    <property type="evidence" value="ECO:0007669"/>
    <property type="project" value="TreeGrafter"/>
</dbReference>
<keyword evidence="4" id="KW-0285">Flavoprotein</keyword>
<keyword evidence="6" id="KW-0949">S-adenosyl-L-methionine</keyword>
<dbReference type="SUPFAM" id="SSF52343">
    <property type="entry name" value="Ferredoxin reductase-like, C-terminal NADP-linked domain"/>
    <property type="match status" value="1"/>
</dbReference>
<dbReference type="InterPro" id="IPR017938">
    <property type="entry name" value="Riboflavin_synthase-like_b-brl"/>
</dbReference>
<organism evidence="14 15">
    <name type="scientific">Smittium mucronatum</name>
    <dbReference type="NCBI Taxonomy" id="133383"/>
    <lineage>
        <taxon>Eukaryota</taxon>
        <taxon>Fungi</taxon>
        <taxon>Fungi incertae sedis</taxon>
        <taxon>Zoopagomycota</taxon>
        <taxon>Kickxellomycotina</taxon>
        <taxon>Harpellomycetes</taxon>
        <taxon>Harpellales</taxon>
        <taxon>Legeriomycetaceae</taxon>
        <taxon>Smittium</taxon>
    </lineage>
</organism>
<dbReference type="InterPro" id="IPR003097">
    <property type="entry name" value="CysJ-like_FAD-binding"/>
</dbReference>
<evidence type="ECO:0000313" key="14">
    <source>
        <dbReference type="EMBL" id="OLY83717.1"/>
    </source>
</evidence>
<reference evidence="14 15" key="1">
    <citation type="journal article" date="2016" name="Mol. Biol. Evol.">
        <title>Genome-Wide Survey of Gut Fungi (Harpellales) Reveals the First Horizontally Transferred Ubiquitin Gene from a Mosquito Host.</title>
        <authorList>
            <person name="Wang Y."/>
            <person name="White M.M."/>
            <person name="Kvist S."/>
            <person name="Moncalvo J.M."/>
        </authorList>
    </citation>
    <scope>NUCLEOTIDE SEQUENCE [LARGE SCALE GENOMIC DNA]</scope>
    <source>
        <strain evidence="14 15">ALG-7-W6</strain>
    </source>
</reference>
<dbReference type="Gene3D" id="3.40.50.80">
    <property type="entry name" value="Nucleotide-binding domain of ferredoxin-NADP reductase (FNR) module"/>
    <property type="match status" value="1"/>
</dbReference>
<evidence type="ECO:0000259" key="13">
    <source>
        <dbReference type="PROSITE" id="PS50902"/>
    </source>
</evidence>
<dbReference type="InterPro" id="IPR029039">
    <property type="entry name" value="Flavoprotein-like_sf"/>
</dbReference>
<dbReference type="EMBL" id="LSSL01000778">
    <property type="protein sequence ID" value="OLY83717.1"/>
    <property type="molecule type" value="Genomic_DNA"/>
</dbReference>
<dbReference type="PANTHER" id="PTHR19384">
    <property type="entry name" value="NITRIC OXIDE SYNTHASE-RELATED"/>
    <property type="match status" value="1"/>
</dbReference>
<accession>A0A1R0H3K0</accession>
<evidence type="ECO:0000256" key="5">
    <source>
        <dbReference type="ARBA" id="ARBA00022643"/>
    </source>
</evidence>
<dbReference type="InterPro" id="IPR023173">
    <property type="entry name" value="NADPH_Cyt_P450_Rdtase_alpha"/>
</dbReference>
<dbReference type="InterPro" id="IPR001433">
    <property type="entry name" value="OxRdtase_FAD/NAD-bd"/>
</dbReference>
<feature type="domain" description="Flavodoxin-like" evidence="13">
    <location>
        <begin position="6"/>
        <end position="163"/>
    </location>
</feature>
<dbReference type="GO" id="GO:0050660">
    <property type="term" value="F:flavin adenine dinucleotide binding"/>
    <property type="evidence" value="ECO:0007669"/>
    <property type="project" value="TreeGrafter"/>
</dbReference>
<evidence type="ECO:0000256" key="8">
    <source>
        <dbReference type="ARBA" id="ARBA00022857"/>
    </source>
</evidence>
<dbReference type="Pfam" id="PF00258">
    <property type="entry name" value="Flavodoxin_1"/>
    <property type="match status" value="1"/>
</dbReference>
<comment type="cofactor">
    <cofactor evidence="2">
        <name>FAD</name>
        <dbReference type="ChEBI" id="CHEBI:57692"/>
    </cofactor>
</comment>
<comment type="caution">
    <text evidence="14">The sequence shown here is derived from an EMBL/GenBank/DDBJ whole genome shotgun (WGS) entry which is preliminary data.</text>
</comment>
<sequence length="870" mass="97303">MTSQNLKIFYASESGNSEAISIEIEKKLKEIGINSSVKQLNSFLKTDFSSDSKAIFVISTFGDGDPPSNSTLCFRKLARLCKNIKDANPSNDQSNPPKNLEYQKLKFCVLGLGDTNYDRFCNASKTFSGYLNTLGASGFYENGFADDAVGLELVVEPWIKGLIEHFEQSHSRPISNDTNSSTINALEKLQKLEIFPPKKILNTSVYWSNTRKYNSPIDRILSIDYSKIGNVEKLTGLPRPHKLSLSLKYLSNSPLISDSSLDQNHIPKNFQYPNWLFNHPTSEPAIQDTGSDQVFLAKVSKSHCLTTKNALKRTLLLDLDISKIDDIPYSGNPNVFEKWRVGDSFGIISPNDPLQISALFSRLNVPHNSWYCPVSIVSANDTSIPSHLKQFNHNSFLEMKSQTPLDSIPSAHDPEDSNKEPDSNQFIGFPTLFDLFLYKLDISNIPKKQLLLIMADSCSDPIEKSKILLIASRNGTSIYNELRSHQSIVSILDFLNTFSSCSITLDHLVELLPPLAPRNYSISSSPLTSSASWKFAFNSIEHTLDGPLDKPSHATDSNDQNYNLKNPAPSKKFGLCSNWLDSLCDYPPSLESLPSLNSLDSISFTNVSSLISVIDNTTSPLAPISKSHTNTFIPVFYRSSATQFRLENIQDSGNLNFNKTPILMICAGTGITPFMGFLEQLAIDQVGSEEKINRSVHLYYGCRDPFADFLFTDRLGFYKKNRILTALNVAFSRVNDNTAQNNDSTSSSNYKYVQDLLERDSDKLVDLVINLSARIYICGSAVGMGKDVHSKLTEIFFKAFNSIPEYKQSLFKFLDQPADDLSVEVSLVDVNKYFMKLSSIGRYSRDLNIQTYKSGLQENSEKFLFFIEAG</sequence>
<dbReference type="SUPFAM" id="SSF63380">
    <property type="entry name" value="Riboflavin synthase domain-like"/>
    <property type="match status" value="1"/>
</dbReference>
<keyword evidence="10" id="KW-0486">Methionine biosynthesis</keyword>
<evidence type="ECO:0000256" key="11">
    <source>
        <dbReference type="ARBA" id="ARBA00039088"/>
    </source>
</evidence>
<dbReference type="GO" id="GO:0009086">
    <property type="term" value="P:methionine biosynthetic process"/>
    <property type="evidence" value="ECO:0007669"/>
    <property type="project" value="UniProtKB-KW"/>
</dbReference>
<protein>
    <recommendedName>
        <fullName evidence="12">Methionine synthase reductase</fullName>
        <ecNumber evidence="11">1.16.1.8</ecNumber>
    </recommendedName>
</protein>
<evidence type="ECO:0000256" key="4">
    <source>
        <dbReference type="ARBA" id="ARBA00022630"/>
    </source>
</evidence>
<evidence type="ECO:0000256" key="1">
    <source>
        <dbReference type="ARBA" id="ARBA00001917"/>
    </source>
</evidence>
<keyword evidence="8" id="KW-0521">NADP</keyword>
<dbReference type="InterPro" id="IPR008254">
    <property type="entry name" value="Flavodoxin/NO_synth"/>
</dbReference>
<gene>
    <name evidence="14" type="ORF">AYI68_g2135</name>
</gene>
<evidence type="ECO:0000256" key="6">
    <source>
        <dbReference type="ARBA" id="ARBA00022691"/>
    </source>
</evidence>
<dbReference type="Pfam" id="PF00667">
    <property type="entry name" value="FAD_binding_1"/>
    <property type="match status" value="1"/>
</dbReference>
<dbReference type="OrthoDB" id="1856718at2759"/>
<dbReference type="PANTHER" id="PTHR19384:SF84">
    <property type="entry name" value="METHIONINE SYNTHASE REDUCTASE"/>
    <property type="match status" value="1"/>
</dbReference>
<dbReference type="Gene3D" id="3.40.50.360">
    <property type="match status" value="1"/>
</dbReference>
<dbReference type="Proteomes" id="UP000187455">
    <property type="component" value="Unassembled WGS sequence"/>
</dbReference>
<dbReference type="PRINTS" id="PR00369">
    <property type="entry name" value="FLAVODOXIN"/>
</dbReference>
<keyword evidence="3" id="KW-0028">Amino-acid biosynthesis</keyword>
<evidence type="ECO:0000256" key="9">
    <source>
        <dbReference type="ARBA" id="ARBA00023002"/>
    </source>
</evidence>
<evidence type="ECO:0000313" key="15">
    <source>
        <dbReference type="Proteomes" id="UP000187455"/>
    </source>
</evidence>
<dbReference type="InterPro" id="IPR039261">
    <property type="entry name" value="FNR_nucleotide-bd"/>
</dbReference>
<dbReference type="PROSITE" id="PS50902">
    <property type="entry name" value="FLAVODOXIN_LIKE"/>
    <property type="match status" value="1"/>
</dbReference>
<dbReference type="Gene3D" id="2.40.30.10">
    <property type="entry name" value="Translation factors"/>
    <property type="match status" value="1"/>
</dbReference>
<evidence type="ECO:0000256" key="12">
    <source>
        <dbReference type="ARBA" id="ARBA00040659"/>
    </source>
</evidence>
<dbReference type="InterPro" id="IPR001094">
    <property type="entry name" value="Flavdoxin-like"/>
</dbReference>
<evidence type="ECO:0000256" key="10">
    <source>
        <dbReference type="ARBA" id="ARBA00023167"/>
    </source>
</evidence>
<evidence type="ECO:0000256" key="2">
    <source>
        <dbReference type="ARBA" id="ARBA00001974"/>
    </source>
</evidence>
<dbReference type="Pfam" id="PF00175">
    <property type="entry name" value="NAD_binding_1"/>
    <property type="match status" value="1"/>
</dbReference>
<dbReference type="GO" id="GO:0005829">
    <property type="term" value="C:cytosol"/>
    <property type="evidence" value="ECO:0007669"/>
    <property type="project" value="TreeGrafter"/>
</dbReference>
<dbReference type="Gene3D" id="1.20.990.10">
    <property type="entry name" value="NADPH-cytochrome p450 Reductase, Chain A, domain 3"/>
    <property type="match status" value="1"/>
</dbReference>
<name>A0A1R0H3K0_9FUNG</name>
<keyword evidence="5" id="KW-0288">FMN</keyword>
<keyword evidence="15" id="KW-1185">Reference proteome</keyword>
<dbReference type="GO" id="GO:0010181">
    <property type="term" value="F:FMN binding"/>
    <property type="evidence" value="ECO:0007669"/>
    <property type="project" value="InterPro"/>
</dbReference>
<keyword evidence="9" id="KW-0560">Oxidoreductase</keyword>
<comment type="cofactor">
    <cofactor evidence="1">
        <name>FMN</name>
        <dbReference type="ChEBI" id="CHEBI:58210"/>
    </cofactor>
</comment>
<dbReference type="SUPFAM" id="SSF52218">
    <property type="entry name" value="Flavoproteins"/>
    <property type="match status" value="1"/>
</dbReference>
<dbReference type="STRING" id="133383.A0A1R0H3K0"/>
<dbReference type="AlphaFoldDB" id="A0A1R0H3K0"/>
<evidence type="ECO:0000256" key="3">
    <source>
        <dbReference type="ARBA" id="ARBA00022605"/>
    </source>
</evidence>
<evidence type="ECO:0000256" key="7">
    <source>
        <dbReference type="ARBA" id="ARBA00022827"/>
    </source>
</evidence>